<dbReference type="PROSITE" id="PS00409">
    <property type="entry name" value="PROKAR_NTER_METHYL"/>
    <property type="match status" value="1"/>
</dbReference>
<dbReference type="GO" id="GO:0015627">
    <property type="term" value="C:type II protein secretion system complex"/>
    <property type="evidence" value="ECO:0007669"/>
    <property type="project" value="InterPro"/>
</dbReference>
<sequence>MFKKLIRNQEGFTLLELIVVVAVIGILAAIIVPQVSDISNDATENSVRASLANAQTALEQYKLDEDNTGYPADEDSLSDAGITIDGDYTYLTGTDNTTYVLYYDDKFALDSDDTSADDYLFVDSSQSGVQKLEVTGTTKPTAP</sequence>
<keyword evidence="5 6" id="KW-0472">Membrane</keyword>
<proteinExistence type="predicted"/>
<dbReference type="Gene3D" id="3.30.700.10">
    <property type="entry name" value="Glycoprotein, Type 4 Pilin"/>
    <property type="match status" value="1"/>
</dbReference>
<dbReference type="NCBIfam" id="TIGR02532">
    <property type="entry name" value="IV_pilin_GFxxxE"/>
    <property type="match status" value="1"/>
</dbReference>
<evidence type="ECO:0000256" key="4">
    <source>
        <dbReference type="ARBA" id="ARBA00022989"/>
    </source>
</evidence>
<dbReference type="AlphaFoldDB" id="A0A285HKE0"/>
<dbReference type="GO" id="GO:0015628">
    <property type="term" value="P:protein secretion by the type II secretion system"/>
    <property type="evidence" value="ECO:0007669"/>
    <property type="project" value="InterPro"/>
</dbReference>
<evidence type="ECO:0000256" key="5">
    <source>
        <dbReference type="ARBA" id="ARBA00023136"/>
    </source>
</evidence>
<keyword evidence="3 6" id="KW-0812">Transmembrane</keyword>
<dbReference type="InterPro" id="IPR000983">
    <property type="entry name" value="Bac_GSPG_pilin"/>
</dbReference>
<evidence type="ECO:0000256" key="3">
    <source>
        <dbReference type="ARBA" id="ARBA00022692"/>
    </source>
</evidence>
<gene>
    <name evidence="7" type="ORF">SAMN06265827_12050</name>
</gene>
<dbReference type="InterPro" id="IPR012902">
    <property type="entry name" value="N_methyl_site"/>
</dbReference>
<protein>
    <submittedName>
        <fullName evidence="7">Type II secretion system protein G</fullName>
    </submittedName>
</protein>
<feature type="transmembrane region" description="Helical" evidence="6">
    <location>
        <begin position="12"/>
        <end position="32"/>
    </location>
</feature>
<dbReference type="RefSeq" id="WP_097018596.1">
    <property type="nucleotide sequence ID" value="NZ_OBDZ01000020.1"/>
</dbReference>
<dbReference type="Pfam" id="PF07963">
    <property type="entry name" value="N_methyl"/>
    <property type="match status" value="1"/>
</dbReference>
<dbReference type="PANTHER" id="PTHR30093:SF44">
    <property type="entry name" value="TYPE II SECRETION SYSTEM CORE PROTEIN G"/>
    <property type="match status" value="1"/>
</dbReference>
<dbReference type="PRINTS" id="PR00813">
    <property type="entry name" value="BCTERIALGSPG"/>
</dbReference>
<dbReference type="EMBL" id="OBDZ01000020">
    <property type="protein sequence ID" value="SNY36114.1"/>
    <property type="molecule type" value="Genomic_DNA"/>
</dbReference>
<dbReference type="InterPro" id="IPR045584">
    <property type="entry name" value="Pilin-like"/>
</dbReference>
<keyword evidence="2" id="KW-0488">Methylation</keyword>
<reference evidence="8" key="1">
    <citation type="submission" date="2017-09" db="EMBL/GenBank/DDBJ databases">
        <authorList>
            <person name="Varghese N."/>
            <person name="Submissions S."/>
        </authorList>
    </citation>
    <scope>NUCLEOTIDE SEQUENCE [LARGE SCALE GENOMIC DNA]</scope>
    <source>
        <strain evidence="8">MSL47</strain>
    </source>
</reference>
<dbReference type="Proteomes" id="UP000219573">
    <property type="component" value="Unassembled WGS sequence"/>
</dbReference>
<name>A0A285HKE0_9FIRM</name>
<dbReference type="OrthoDB" id="9994767at2"/>
<dbReference type="SUPFAM" id="SSF54523">
    <property type="entry name" value="Pili subunits"/>
    <property type="match status" value="1"/>
</dbReference>
<evidence type="ECO:0000256" key="1">
    <source>
        <dbReference type="ARBA" id="ARBA00004167"/>
    </source>
</evidence>
<evidence type="ECO:0000256" key="2">
    <source>
        <dbReference type="ARBA" id="ARBA00022481"/>
    </source>
</evidence>
<evidence type="ECO:0000313" key="8">
    <source>
        <dbReference type="Proteomes" id="UP000219573"/>
    </source>
</evidence>
<comment type="subcellular location">
    <subcellularLocation>
        <location evidence="1">Membrane</location>
        <topology evidence="1">Single-pass membrane protein</topology>
    </subcellularLocation>
</comment>
<evidence type="ECO:0000313" key="7">
    <source>
        <dbReference type="EMBL" id="SNY36114.1"/>
    </source>
</evidence>
<accession>A0A285HKE0</accession>
<dbReference type="GO" id="GO:0016020">
    <property type="term" value="C:membrane"/>
    <property type="evidence" value="ECO:0007669"/>
    <property type="project" value="UniProtKB-SubCell"/>
</dbReference>
<keyword evidence="8" id="KW-1185">Reference proteome</keyword>
<organism evidence="7 8">
    <name type="scientific">Orenia metallireducens</name>
    <dbReference type="NCBI Taxonomy" id="1413210"/>
    <lineage>
        <taxon>Bacteria</taxon>
        <taxon>Bacillati</taxon>
        <taxon>Bacillota</taxon>
        <taxon>Clostridia</taxon>
        <taxon>Halanaerobiales</taxon>
        <taxon>Halobacteroidaceae</taxon>
        <taxon>Orenia</taxon>
    </lineage>
</organism>
<dbReference type="PANTHER" id="PTHR30093">
    <property type="entry name" value="GENERAL SECRETION PATHWAY PROTEIN G"/>
    <property type="match status" value="1"/>
</dbReference>
<evidence type="ECO:0000256" key="6">
    <source>
        <dbReference type="SAM" id="Phobius"/>
    </source>
</evidence>
<keyword evidence="4 6" id="KW-1133">Transmembrane helix</keyword>